<dbReference type="Gene3D" id="1.10.10.10">
    <property type="entry name" value="Winged helix-like DNA-binding domain superfamily/Winged helix DNA-binding domain"/>
    <property type="match status" value="1"/>
</dbReference>
<dbReference type="AlphaFoldDB" id="A0A0C2EC81"/>
<dbReference type="GO" id="GO:0003700">
    <property type="term" value="F:DNA-binding transcription factor activity"/>
    <property type="evidence" value="ECO:0007669"/>
    <property type="project" value="InterPro"/>
</dbReference>
<accession>A0A0C2EC81</accession>
<keyword evidence="8" id="KW-1185">Reference proteome</keyword>
<name>A0A0C2EC81_9PSED</name>
<dbReference type="GO" id="GO:1901135">
    <property type="term" value="P:carbohydrate derivative metabolic process"/>
    <property type="evidence" value="ECO:0007669"/>
    <property type="project" value="InterPro"/>
</dbReference>
<dbReference type="InterPro" id="IPR036388">
    <property type="entry name" value="WH-like_DNA-bd_sf"/>
</dbReference>
<evidence type="ECO:0000313" key="7">
    <source>
        <dbReference type="EMBL" id="KIH83504.1"/>
    </source>
</evidence>
<dbReference type="EMBL" id="JXDG01000035">
    <property type="protein sequence ID" value="KIH83504.1"/>
    <property type="molecule type" value="Genomic_DNA"/>
</dbReference>
<dbReference type="InterPro" id="IPR047640">
    <property type="entry name" value="RpiR-like"/>
</dbReference>
<feature type="domain" description="HTH rpiR-type" evidence="5">
    <location>
        <begin position="1"/>
        <end position="77"/>
    </location>
</feature>
<protein>
    <submittedName>
        <fullName evidence="7">Transcriptional regulator, RpiR family</fullName>
    </submittedName>
</protein>
<keyword evidence="1" id="KW-0805">Transcription regulation</keyword>
<dbReference type="InterPro" id="IPR001763">
    <property type="entry name" value="Rhodanese-like_dom"/>
</dbReference>
<evidence type="ECO:0000256" key="2">
    <source>
        <dbReference type="ARBA" id="ARBA00023125"/>
    </source>
</evidence>
<dbReference type="STRING" id="226910.UCMB321_2630"/>
<gene>
    <name evidence="7" type="ORF">UCMB321_2630</name>
</gene>
<reference evidence="7 8" key="1">
    <citation type="submission" date="2015-01" db="EMBL/GenBank/DDBJ databases">
        <title>Complete genome of Pseudomonas batumici UCM B-321 producer of the batumin antibiotic with strong antistaphilococcal and potential anticancer activity.</title>
        <authorList>
            <person name="Klochko V.V."/>
            <person name="Zelena L.B."/>
            <person name="Elena K.A."/>
            <person name="Reva O.N."/>
        </authorList>
    </citation>
    <scope>NUCLEOTIDE SEQUENCE [LARGE SCALE GENOMIC DNA]</scope>
    <source>
        <strain evidence="7 8">UCM B-321</strain>
    </source>
</reference>
<dbReference type="InterPro" id="IPR009057">
    <property type="entry name" value="Homeodomain-like_sf"/>
</dbReference>
<dbReference type="GO" id="GO:0097367">
    <property type="term" value="F:carbohydrate derivative binding"/>
    <property type="evidence" value="ECO:0007669"/>
    <property type="project" value="InterPro"/>
</dbReference>
<evidence type="ECO:0000313" key="8">
    <source>
        <dbReference type="Proteomes" id="UP000031535"/>
    </source>
</evidence>
<dbReference type="InterPro" id="IPR046348">
    <property type="entry name" value="SIS_dom_sf"/>
</dbReference>
<dbReference type="PROSITE" id="PS51464">
    <property type="entry name" value="SIS"/>
    <property type="match status" value="1"/>
</dbReference>
<dbReference type="PATRIC" id="fig|226910.6.peg.2620"/>
<keyword evidence="3" id="KW-0804">Transcription</keyword>
<evidence type="ECO:0000259" key="5">
    <source>
        <dbReference type="PROSITE" id="PS51071"/>
    </source>
</evidence>
<comment type="caution">
    <text evidence="7">The sequence shown here is derived from an EMBL/GenBank/DDBJ whole genome shotgun (WGS) entry which is preliminary data.</text>
</comment>
<feature type="domain" description="SIS" evidence="6">
    <location>
        <begin position="123"/>
        <end position="260"/>
    </location>
</feature>
<evidence type="ECO:0000259" key="6">
    <source>
        <dbReference type="PROSITE" id="PS51464"/>
    </source>
</evidence>
<dbReference type="Pfam" id="PF01380">
    <property type="entry name" value="SIS"/>
    <property type="match status" value="1"/>
</dbReference>
<dbReference type="SUPFAM" id="SSF46689">
    <property type="entry name" value="Homeodomain-like"/>
    <property type="match status" value="1"/>
</dbReference>
<keyword evidence="2" id="KW-0238">DNA-binding</keyword>
<dbReference type="InterPro" id="IPR001347">
    <property type="entry name" value="SIS_dom"/>
</dbReference>
<dbReference type="PANTHER" id="PTHR30514">
    <property type="entry name" value="GLUCOKINASE"/>
    <property type="match status" value="1"/>
</dbReference>
<evidence type="ECO:0000256" key="3">
    <source>
        <dbReference type="ARBA" id="ARBA00023163"/>
    </source>
</evidence>
<dbReference type="SUPFAM" id="SSF53697">
    <property type="entry name" value="SIS domain"/>
    <property type="match status" value="1"/>
</dbReference>
<dbReference type="Pfam" id="PF01418">
    <property type="entry name" value="HTH_6"/>
    <property type="match status" value="1"/>
</dbReference>
<dbReference type="CDD" id="cd05013">
    <property type="entry name" value="SIS_RpiR"/>
    <property type="match status" value="1"/>
</dbReference>
<dbReference type="RefSeq" id="WP_338523812.1">
    <property type="nucleotide sequence ID" value="NZ_CP144470.1"/>
</dbReference>
<dbReference type="InterPro" id="IPR000281">
    <property type="entry name" value="HTH_RpiR"/>
</dbReference>
<dbReference type="PANTHER" id="PTHR30514:SF18">
    <property type="entry name" value="RPIR-FAMILY TRANSCRIPTIONAL REGULATOR"/>
    <property type="match status" value="1"/>
</dbReference>
<organism evidence="7 8">
    <name type="scientific">Pseudomonas batumici</name>
    <dbReference type="NCBI Taxonomy" id="226910"/>
    <lineage>
        <taxon>Bacteria</taxon>
        <taxon>Pseudomonadati</taxon>
        <taxon>Pseudomonadota</taxon>
        <taxon>Gammaproteobacteria</taxon>
        <taxon>Pseudomonadales</taxon>
        <taxon>Pseudomonadaceae</taxon>
        <taxon>Pseudomonas</taxon>
    </lineage>
</organism>
<evidence type="ECO:0000256" key="1">
    <source>
        <dbReference type="ARBA" id="ARBA00023015"/>
    </source>
</evidence>
<dbReference type="PROSITE" id="PS51071">
    <property type="entry name" value="HTH_RPIR"/>
    <property type="match status" value="1"/>
</dbReference>
<dbReference type="PROSITE" id="PS50206">
    <property type="entry name" value="RHODANESE_3"/>
    <property type="match status" value="1"/>
</dbReference>
<sequence length="282" mass="31619">MTVHAMIYAAMERLSPSEQRLAKVLLASYPSAGLKTVAELAARAQVSGATVVRFVRHLGFNGYPDFHQCLHEEVQQSAASPLQRYESHQVTHRMGELESTLAGFEQGLRQTFARTTPAEIKKVVALLADPDRRILCAGGRFSGMLAQYLAQMLTQLREQVSYVPGGTEWANRLLDIGKRDLLVMFDFRRYQADSVRFARACRKHGATVILITDPWLSPIAEVSKHVLTCEVDSTSPYITFVPAMAMVERLVSELIDSLGGRARERLEKLEAVWQEITNDNER</sequence>
<evidence type="ECO:0000259" key="4">
    <source>
        <dbReference type="PROSITE" id="PS50206"/>
    </source>
</evidence>
<dbReference type="Gene3D" id="3.40.50.10490">
    <property type="entry name" value="Glucose-6-phosphate isomerase like protein, domain 1"/>
    <property type="match status" value="1"/>
</dbReference>
<feature type="domain" description="Rhodanese" evidence="4">
    <location>
        <begin position="134"/>
        <end position="178"/>
    </location>
</feature>
<proteinExistence type="predicted"/>
<dbReference type="Proteomes" id="UP000031535">
    <property type="component" value="Unassembled WGS sequence"/>
</dbReference>
<dbReference type="InterPro" id="IPR035472">
    <property type="entry name" value="RpiR-like_SIS"/>
</dbReference>
<dbReference type="GO" id="GO:0003677">
    <property type="term" value="F:DNA binding"/>
    <property type="evidence" value="ECO:0007669"/>
    <property type="project" value="UniProtKB-KW"/>
</dbReference>